<dbReference type="InterPro" id="IPR042118">
    <property type="entry name" value="QueA_dom1"/>
</dbReference>
<protein>
    <recommendedName>
        <fullName evidence="5">S-adenosylmethionine:tRNA ribosyltransferase-isomerase</fullName>
        <ecNumber evidence="5">2.4.99.17</ecNumber>
    </recommendedName>
    <alternativeName>
        <fullName evidence="5">Queuosine biosynthesis protein QueA</fullName>
    </alternativeName>
</protein>
<feature type="compositionally biased region" description="Basic and acidic residues" evidence="6">
    <location>
        <begin position="8"/>
        <end position="22"/>
    </location>
</feature>
<evidence type="ECO:0000256" key="1">
    <source>
        <dbReference type="ARBA" id="ARBA00022490"/>
    </source>
</evidence>
<dbReference type="EC" id="2.4.99.17" evidence="5"/>
<keyword evidence="3 5" id="KW-0949">S-adenosyl-L-methionine</keyword>
<comment type="pathway">
    <text evidence="5">tRNA modification; tRNA-queuosine biosynthesis.</text>
</comment>
<dbReference type="UniPathway" id="UPA00392"/>
<dbReference type="Pfam" id="PF02547">
    <property type="entry name" value="Queuosine_synth"/>
    <property type="match status" value="1"/>
</dbReference>
<dbReference type="GO" id="GO:0008616">
    <property type="term" value="P:tRNA queuosine(34) biosynthetic process"/>
    <property type="evidence" value="ECO:0007669"/>
    <property type="project" value="UniProtKB-UniRule"/>
</dbReference>
<dbReference type="Gene3D" id="2.40.10.240">
    <property type="entry name" value="QueA-like"/>
    <property type="match status" value="1"/>
</dbReference>
<keyword evidence="7" id="KW-0413">Isomerase</keyword>
<evidence type="ECO:0000313" key="8">
    <source>
        <dbReference type="Proteomes" id="UP000319829"/>
    </source>
</evidence>
<sequence length="364" mass="39811">MNAPHRLKTSDFHYDLPKDRIAQRPAPARDGSRLMGLDRSTGAIRHHRFHELPSLLNRGDLLVVNDTRVLPARLYAAVAGGASEAASRDREVEILLLREEPSQRSEHVWSALAKPAKALRPGATLRFTDPSYGGQVTGIGERGVRHLVFTAASAGAPSFETWLARVGHVPLPPYIARPDEPGDRERYQTIFAREPGSVAAPTAALHFTDRTVAALKERGVEIAYVTLHVGPGTFRPVATEHPEEHSLDPEPYRVPTETVAALQASRALGGRVIAVGTTCVRALESWARDGEPPEGAWRDTGLFILPPFEFRVVGGMVTNFHLPRSSLLMLVSAFAGRERVLGAYEAAVADGYRFYSYGDAMFLT</sequence>
<dbReference type="InterPro" id="IPR036100">
    <property type="entry name" value="QueA_sf"/>
</dbReference>
<evidence type="ECO:0000313" key="7">
    <source>
        <dbReference type="EMBL" id="TMQ52617.1"/>
    </source>
</evidence>
<comment type="function">
    <text evidence="5">Transfers and isomerizes the ribose moiety from AdoMet to the 7-aminomethyl group of 7-deazaguanine (preQ1-tRNA) to give epoxyqueuosine (oQ-tRNA).</text>
</comment>
<proteinExistence type="inferred from homology"/>
<dbReference type="NCBIfam" id="NF001140">
    <property type="entry name" value="PRK00147.1"/>
    <property type="match status" value="1"/>
</dbReference>
<comment type="caution">
    <text evidence="7">The sequence shown here is derived from an EMBL/GenBank/DDBJ whole genome shotgun (WGS) entry which is preliminary data.</text>
</comment>
<comment type="similarity">
    <text evidence="5">Belongs to the QueA family.</text>
</comment>
<feature type="region of interest" description="Disordered" evidence="6">
    <location>
        <begin position="1"/>
        <end position="35"/>
    </location>
</feature>
<dbReference type="InterPro" id="IPR003699">
    <property type="entry name" value="QueA"/>
</dbReference>
<dbReference type="PANTHER" id="PTHR30307:SF0">
    <property type="entry name" value="S-ADENOSYLMETHIONINE:TRNA RIBOSYLTRANSFERASE-ISOMERASE"/>
    <property type="match status" value="1"/>
</dbReference>
<evidence type="ECO:0000256" key="3">
    <source>
        <dbReference type="ARBA" id="ARBA00022691"/>
    </source>
</evidence>
<evidence type="ECO:0000256" key="5">
    <source>
        <dbReference type="HAMAP-Rule" id="MF_00113"/>
    </source>
</evidence>
<dbReference type="SUPFAM" id="SSF111337">
    <property type="entry name" value="QueA-like"/>
    <property type="match status" value="1"/>
</dbReference>
<name>A0A538SMN6_UNCEI</name>
<evidence type="ECO:0000256" key="4">
    <source>
        <dbReference type="ARBA" id="ARBA00022785"/>
    </source>
</evidence>
<evidence type="ECO:0000256" key="2">
    <source>
        <dbReference type="ARBA" id="ARBA00022679"/>
    </source>
</evidence>
<evidence type="ECO:0000256" key="6">
    <source>
        <dbReference type="SAM" id="MobiDB-lite"/>
    </source>
</evidence>
<comment type="subunit">
    <text evidence="5">Monomer.</text>
</comment>
<dbReference type="GO" id="GO:0005737">
    <property type="term" value="C:cytoplasm"/>
    <property type="evidence" value="ECO:0007669"/>
    <property type="project" value="UniProtKB-SubCell"/>
</dbReference>
<dbReference type="EMBL" id="VBOU01000096">
    <property type="protein sequence ID" value="TMQ52617.1"/>
    <property type="molecule type" value="Genomic_DNA"/>
</dbReference>
<gene>
    <name evidence="5 7" type="primary">queA</name>
    <name evidence="7" type="ORF">E6K74_11825</name>
</gene>
<reference evidence="7 8" key="1">
    <citation type="journal article" date="2019" name="Nat. Microbiol.">
        <title>Mediterranean grassland soil C-N compound turnover is dependent on rainfall and depth, and is mediated by genomically divergent microorganisms.</title>
        <authorList>
            <person name="Diamond S."/>
            <person name="Andeer P.F."/>
            <person name="Li Z."/>
            <person name="Crits-Christoph A."/>
            <person name="Burstein D."/>
            <person name="Anantharaman K."/>
            <person name="Lane K.R."/>
            <person name="Thomas B.C."/>
            <person name="Pan C."/>
            <person name="Northen T.R."/>
            <person name="Banfield J.F."/>
        </authorList>
    </citation>
    <scope>NUCLEOTIDE SEQUENCE [LARGE SCALE GENOMIC DNA]</scope>
    <source>
        <strain evidence="7">WS_4</strain>
    </source>
</reference>
<comment type="catalytic activity">
    <reaction evidence="5">
        <text>7-aminomethyl-7-carbaguanosine(34) in tRNA + S-adenosyl-L-methionine = epoxyqueuosine(34) in tRNA + adenine + L-methionine + 2 H(+)</text>
        <dbReference type="Rhea" id="RHEA:32155"/>
        <dbReference type="Rhea" id="RHEA-COMP:10342"/>
        <dbReference type="Rhea" id="RHEA-COMP:18582"/>
        <dbReference type="ChEBI" id="CHEBI:15378"/>
        <dbReference type="ChEBI" id="CHEBI:16708"/>
        <dbReference type="ChEBI" id="CHEBI:57844"/>
        <dbReference type="ChEBI" id="CHEBI:59789"/>
        <dbReference type="ChEBI" id="CHEBI:82833"/>
        <dbReference type="ChEBI" id="CHEBI:194443"/>
        <dbReference type="EC" id="2.4.99.17"/>
    </reaction>
</comment>
<dbReference type="AlphaFoldDB" id="A0A538SMN6"/>
<keyword evidence="7" id="KW-0328">Glycosyltransferase</keyword>
<organism evidence="7 8">
    <name type="scientific">Eiseniibacteriota bacterium</name>
    <dbReference type="NCBI Taxonomy" id="2212470"/>
    <lineage>
        <taxon>Bacteria</taxon>
        <taxon>Candidatus Eiseniibacteriota</taxon>
    </lineage>
</organism>
<keyword evidence="2 5" id="KW-0808">Transferase</keyword>
<dbReference type="InterPro" id="IPR042119">
    <property type="entry name" value="QueA_dom2"/>
</dbReference>
<dbReference type="GO" id="GO:0051075">
    <property type="term" value="F:S-adenosylmethionine:tRNA ribosyltransferase-isomerase activity"/>
    <property type="evidence" value="ECO:0007669"/>
    <property type="project" value="UniProtKB-EC"/>
</dbReference>
<accession>A0A538SMN6</accession>
<dbReference type="PANTHER" id="PTHR30307">
    <property type="entry name" value="S-ADENOSYLMETHIONINE:TRNA RIBOSYLTRANSFERASE-ISOMERASE"/>
    <property type="match status" value="1"/>
</dbReference>
<dbReference type="HAMAP" id="MF_00113">
    <property type="entry name" value="QueA"/>
    <property type="match status" value="1"/>
</dbReference>
<comment type="subcellular location">
    <subcellularLocation>
        <location evidence="5">Cytoplasm</location>
    </subcellularLocation>
</comment>
<keyword evidence="4 5" id="KW-0671">Queuosine biosynthesis</keyword>
<keyword evidence="1 5" id="KW-0963">Cytoplasm</keyword>
<dbReference type="Proteomes" id="UP000319829">
    <property type="component" value="Unassembled WGS sequence"/>
</dbReference>
<dbReference type="Gene3D" id="3.40.1780.10">
    <property type="entry name" value="QueA-like"/>
    <property type="match status" value="1"/>
</dbReference>
<dbReference type="NCBIfam" id="TIGR00113">
    <property type="entry name" value="queA"/>
    <property type="match status" value="1"/>
</dbReference>